<keyword evidence="2" id="KW-1185">Reference proteome</keyword>
<comment type="caution">
    <text evidence="1">The sequence shown here is derived from an EMBL/GenBank/DDBJ whole genome shotgun (WGS) entry which is preliminary data.</text>
</comment>
<evidence type="ECO:0008006" key="3">
    <source>
        <dbReference type="Google" id="ProtNLM"/>
    </source>
</evidence>
<protein>
    <recommendedName>
        <fullName evidence="3">Resolvase-like protein</fullName>
    </recommendedName>
</protein>
<dbReference type="AlphaFoldDB" id="A0A4R2IQ03"/>
<organism evidence="1 2">
    <name type="scientific">Kribbella antiqua</name>
    <dbReference type="NCBI Taxonomy" id="2512217"/>
    <lineage>
        <taxon>Bacteria</taxon>
        <taxon>Bacillati</taxon>
        <taxon>Actinomycetota</taxon>
        <taxon>Actinomycetes</taxon>
        <taxon>Propionibacteriales</taxon>
        <taxon>Kribbellaceae</taxon>
        <taxon>Kribbella</taxon>
    </lineage>
</organism>
<evidence type="ECO:0000313" key="2">
    <source>
        <dbReference type="Proteomes" id="UP000295573"/>
    </source>
</evidence>
<sequence>MHGLCICRLVGLAAEIGVVLLIGGAGVVKTLTPASAPSTTKDYDMDPTLAVGYLRQYRSMTCYQLARAHDQLTAVAEREGVVLCKVFVEHLPTDPAAFDALIRSVKRRRIAAVIVPTEAHLSAVGNDQTKLERLHRETSARALAVDGSIPT</sequence>
<accession>A0A4R2IQ03</accession>
<gene>
    <name evidence="1" type="ORF">EV646_107140</name>
</gene>
<reference evidence="1 2" key="1">
    <citation type="journal article" date="2015" name="Stand. Genomic Sci.">
        <title>Genomic Encyclopedia of Bacterial and Archaeal Type Strains, Phase III: the genomes of soil and plant-associated and newly described type strains.</title>
        <authorList>
            <person name="Whitman W.B."/>
            <person name="Woyke T."/>
            <person name="Klenk H.P."/>
            <person name="Zhou Y."/>
            <person name="Lilburn T.G."/>
            <person name="Beck B.J."/>
            <person name="De Vos P."/>
            <person name="Vandamme P."/>
            <person name="Eisen J.A."/>
            <person name="Garrity G."/>
            <person name="Hugenholtz P."/>
            <person name="Kyrpides N.C."/>
        </authorList>
    </citation>
    <scope>NUCLEOTIDE SEQUENCE [LARGE SCALE GENOMIC DNA]</scope>
    <source>
        <strain evidence="1 2">VKM Ac-2541</strain>
    </source>
</reference>
<dbReference type="Proteomes" id="UP000295573">
    <property type="component" value="Unassembled WGS sequence"/>
</dbReference>
<dbReference type="EMBL" id="SLWR01000007">
    <property type="protein sequence ID" value="TCO46119.1"/>
    <property type="molecule type" value="Genomic_DNA"/>
</dbReference>
<evidence type="ECO:0000313" key="1">
    <source>
        <dbReference type="EMBL" id="TCO46119.1"/>
    </source>
</evidence>
<name>A0A4R2IQ03_9ACTN</name>
<proteinExistence type="predicted"/>